<dbReference type="EMBL" id="KV907495">
    <property type="protein sequence ID" value="OOF99054.1"/>
    <property type="molecule type" value="Genomic_DNA"/>
</dbReference>
<protein>
    <recommendedName>
        <fullName evidence="3">F-box domain-containing protein</fullName>
    </recommendedName>
</protein>
<reference evidence="2" key="1">
    <citation type="journal article" date="2017" name="Genome Biol.">
        <title>Comparative genomics reveals high biological diversity and specific adaptations in the industrially and medically important fungal genus Aspergillus.</title>
        <authorList>
            <person name="de Vries R.P."/>
            <person name="Riley R."/>
            <person name="Wiebenga A."/>
            <person name="Aguilar-Osorio G."/>
            <person name="Amillis S."/>
            <person name="Uchima C.A."/>
            <person name="Anderluh G."/>
            <person name="Asadollahi M."/>
            <person name="Askin M."/>
            <person name="Barry K."/>
            <person name="Battaglia E."/>
            <person name="Bayram O."/>
            <person name="Benocci T."/>
            <person name="Braus-Stromeyer S.A."/>
            <person name="Caldana C."/>
            <person name="Canovas D."/>
            <person name="Cerqueira G.C."/>
            <person name="Chen F."/>
            <person name="Chen W."/>
            <person name="Choi C."/>
            <person name="Clum A."/>
            <person name="Dos Santos R.A."/>
            <person name="Damasio A.R."/>
            <person name="Diallinas G."/>
            <person name="Emri T."/>
            <person name="Fekete E."/>
            <person name="Flipphi M."/>
            <person name="Freyberg S."/>
            <person name="Gallo A."/>
            <person name="Gournas C."/>
            <person name="Habgood R."/>
            <person name="Hainaut M."/>
            <person name="Harispe M.L."/>
            <person name="Henrissat B."/>
            <person name="Hilden K.S."/>
            <person name="Hope R."/>
            <person name="Hossain A."/>
            <person name="Karabika E."/>
            <person name="Karaffa L."/>
            <person name="Karanyi Z."/>
            <person name="Krasevec N."/>
            <person name="Kuo A."/>
            <person name="Kusch H."/>
            <person name="LaButti K."/>
            <person name="Lagendijk E.L."/>
            <person name="Lapidus A."/>
            <person name="Levasseur A."/>
            <person name="Lindquist E."/>
            <person name="Lipzen A."/>
            <person name="Logrieco A.F."/>
            <person name="MacCabe A."/>
            <person name="Maekelae M.R."/>
            <person name="Malavazi I."/>
            <person name="Melin P."/>
            <person name="Meyer V."/>
            <person name="Mielnichuk N."/>
            <person name="Miskei M."/>
            <person name="Molnar A.P."/>
            <person name="Mule G."/>
            <person name="Ngan C.Y."/>
            <person name="Orejas M."/>
            <person name="Orosz E."/>
            <person name="Ouedraogo J.P."/>
            <person name="Overkamp K.M."/>
            <person name="Park H.-S."/>
            <person name="Perrone G."/>
            <person name="Piumi F."/>
            <person name="Punt P.J."/>
            <person name="Ram A.F."/>
            <person name="Ramon A."/>
            <person name="Rauscher S."/>
            <person name="Record E."/>
            <person name="Riano-Pachon D.M."/>
            <person name="Robert V."/>
            <person name="Roehrig J."/>
            <person name="Ruller R."/>
            <person name="Salamov A."/>
            <person name="Salih N.S."/>
            <person name="Samson R.A."/>
            <person name="Sandor E."/>
            <person name="Sanguinetti M."/>
            <person name="Schuetze T."/>
            <person name="Sepcic K."/>
            <person name="Shelest E."/>
            <person name="Sherlock G."/>
            <person name="Sophianopoulou V."/>
            <person name="Squina F.M."/>
            <person name="Sun H."/>
            <person name="Susca A."/>
            <person name="Todd R.B."/>
            <person name="Tsang A."/>
            <person name="Unkles S.E."/>
            <person name="van de Wiele N."/>
            <person name="van Rossen-Uffink D."/>
            <person name="Oliveira J.V."/>
            <person name="Vesth T.C."/>
            <person name="Visser J."/>
            <person name="Yu J.-H."/>
            <person name="Zhou M."/>
            <person name="Andersen M.R."/>
            <person name="Archer D.B."/>
            <person name="Baker S.E."/>
            <person name="Benoit I."/>
            <person name="Brakhage A.A."/>
            <person name="Braus G.H."/>
            <person name="Fischer R."/>
            <person name="Frisvad J.C."/>
            <person name="Goldman G.H."/>
            <person name="Houbraken J."/>
            <person name="Oakley B."/>
            <person name="Pocsi I."/>
            <person name="Scazzocchio C."/>
            <person name="Seiboth B."/>
            <person name="vanKuyk P.A."/>
            <person name="Wortman J."/>
            <person name="Dyer P.S."/>
            <person name="Grigoriev I.V."/>
        </authorList>
    </citation>
    <scope>NUCLEOTIDE SEQUENCE [LARGE SCALE GENOMIC DNA]</scope>
    <source>
        <strain evidence="2">ITEM 5010</strain>
    </source>
</reference>
<dbReference type="PANTHER" id="PTHR38790">
    <property type="entry name" value="2EXR DOMAIN-CONTAINING PROTEIN-RELATED"/>
    <property type="match status" value="1"/>
</dbReference>
<gene>
    <name evidence="1" type="ORF">ASPCADRAFT_403326</name>
</gene>
<name>A0A1R3RX27_ASPC5</name>
<dbReference type="Proteomes" id="UP000188318">
    <property type="component" value="Unassembled WGS sequence"/>
</dbReference>
<accession>A0A1R3RX27</accession>
<dbReference type="VEuPathDB" id="FungiDB:ASPCADRAFT_403326"/>
<dbReference type="OMA" id="NGWKELR"/>
<dbReference type="AlphaFoldDB" id="A0A1R3RX27"/>
<organism evidence="1 2">
    <name type="scientific">Aspergillus carbonarius (strain ITEM 5010)</name>
    <dbReference type="NCBI Taxonomy" id="602072"/>
    <lineage>
        <taxon>Eukaryota</taxon>
        <taxon>Fungi</taxon>
        <taxon>Dikarya</taxon>
        <taxon>Ascomycota</taxon>
        <taxon>Pezizomycotina</taxon>
        <taxon>Eurotiomycetes</taxon>
        <taxon>Eurotiomycetidae</taxon>
        <taxon>Eurotiales</taxon>
        <taxon>Aspergillaceae</taxon>
        <taxon>Aspergillus</taxon>
        <taxon>Aspergillus subgen. Circumdati</taxon>
    </lineage>
</organism>
<evidence type="ECO:0008006" key="3">
    <source>
        <dbReference type="Google" id="ProtNLM"/>
    </source>
</evidence>
<keyword evidence="2" id="KW-1185">Reference proteome</keyword>
<evidence type="ECO:0000313" key="2">
    <source>
        <dbReference type="Proteomes" id="UP000188318"/>
    </source>
</evidence>
<dbReference type="OrthoDB" id="72726at2759"/>
<proteinExistence type="predicted"/>
<evidence type="ECO:0000313" key="1">
    <source>
        <dbReference type="EMBL" id="OOF99054.1"/>
    </source>
</evidence>
<sequence>MESNNQETEKPSGLLLLPSEIRNQIYGHLFASTRLAFGRKYIANFSLKCMKPSPNALSILGTCRQIYAEAGELWLSQVLFVFDDPGYMLDKLCLLPPKTMSQIRHVHICGCGLMLAPVKSSTFEHYTLASIIKLLPHLRLDTLTVLSKSGAEIAYETLEHLIHTFEHYTLASIIKLLPHLRLDTLTVLSKSGAEIAYETLEHLIQYSNGWKELRFITHDSKMLAFEKARTFYFGRIPRKLQPSTWNEIMTKRDGVDSGASITIYRLTHADAPSTILQPGIRQLFEPKPPSCLNIFGRIDDKPLANCDEIEKAMLFIVKRGRHTDILNRDEPSLLYPLDIRSWAKDTPWPAFRQRRFTYNDGPVEETPVLKTYICVTESEYNRRFDRFMD</sequence>